<dbReference type="Gene3D" id="3.40.50.1460">
    <property type="match status" value="1"/>
</dbReference>
<dbReference type="Pfam" id="PF01650">
    <property type="entry name" value="Peptidase_C13"/>
    <property type="match status" value="1"/>
</dbReference>
<keyword evidence="6 12" id="KW-0732">Signal</keyword>
<evidence type="ECO:0000256" key="6">
    <source>
        <dbReference type="ARBA" id="ARBA00022729"/>
    </source>
</evidence>
<proteinExistence type="inferred from homology"/>
<comment type="similarity">
    <text evidence="2">Belongs to the peptidase C13 family.</text>
</comment>
<comment type="subunit">
    <text evidence="11">Homodimer before autocatalytic removal of the propeptide. Monomer after autocatalytic processing. May interact with integrins.</text>
</comment>
<gene>
    <name evidence="14" type="ORF">CVLEPA_LOCUS7738</name>
</gene>
<feature type="chain" id="PRO_5046690859" description="Legumain" evidence="12">
    <location>
        <begin position="18"/>
        <end position="436"/>
    </location>
</feature>
<evidence type="ECO:0000313" key="14">
    <source>
        <dbReference type="EMBL" id="CAK8677741.1"/>
    </source>
</evidence>
<dbReference type="EC" id="3.4.22.34" evidence="3"/>
<feature type="domain" description="Legumain prodomain" evidence="13">
    <location>
        <begin position="343"/>
        <end position="435"/>
    </location>
</feature>
<dbReference type="Gene3D" id="1.10.132.130">
    <property type="match status" value="1"/>
</dbReference>
<evidence type="ECO:0000256" key="2">
    <source>
        <dbReference type="ARBA" id="ARBA00009941"/>
    </source>
</evidence>
<dbReference type="EMBL" id="CAWYQH010000046">
    <property type="protein sequence ID" value="CAK8677741.1"/>
    <property type="molecule type" value="Genomic_DNA"/>
</dbReference>
<protein>
    <recommendedName>
        <fullName evidence="4">Legumain</fullName>
        <ecNumber evidence="3">3.4.22.34</ecNumber>
    </recommendedName>
    <alternativeName>
        <fullName evidence="9">Protease, cysteine 1</fullName>
    </alternativeName>
</protein>
<dbReference type="Pfam" id="PF20985">
    <property type="entry name" value="Legum_prodom"/>
    <property type="match status" value="1"/>
</dbReference>
<dbReference type="InterPro" id="IPR046427">
    <property type="entry name" value="Legumain_prodom_sf"/>
</dbReference>
<reference evidence="14 15" key="1">
    <citation type="submission" date="2024-02" db="EMBL/GenBank/DDBJ databases">
        <authorList>
            <person name="Daric V."/>
            <person name="Darras S."/>
        </authorList>
    </citation>
    <scope>NUCLEOTIDE SEQUENCE [LARGE SCALE GENOMIC DNA]</scope>
</reference>
<evidence type="ECO:0000256" key="10">
    <source>
        <dbReference type="ARBA" id="ARBA00045698"/>
    </source>
</evidence>
<dbReference type="Proteomes" id="UP001642483">
    <property type="component" value="Unassembled WGS sequence"/>
</dbReference>
<evidence type="ECO:0000256" key="11">
    <source>
        <dbReference type="ARBA" id="ARBA00046668"/>
    </source>
</evidence>
<evidence type="ECO:0000256" key="1">
    <source>
        <dbReference type="ARBA" id="ARBA00000810"/>
    </source>
</evidence>
<dbReference type="PANTHER" id="PTHR12000">
    <property type="entry name" value="HEMOGLOBINASE FAMILY MEMBER"/>
    <property type="match status" value="1"/>
</dbReference>
<comment type="catalytic activity">
    <reaction evidence="1">
        <text>Hydrolysis of proteins and small molecule substrates at -Asn-|-Xaa- bonds.</text>
        <dbReference type="EC" id="3.4.22.34"/>
    </reaction>
</comment>
<dbReference type="InterPro" id="IPR043577">
    <property type="entry name" value="AE"/>
</dbReference>
<dbReference type="InterPro" id="IPR001096">
    <property type="entry name" value="Peptidase_C13"/>
</dbReference>
<evidence type="ECO:0000256" key="3">
    <source>
        <dbReference type="ARBA" id="ARBA00012628"/>
    </source>
</evidence>
<name>A0ABP0FDJ1_CLALP</name>
<comment type="caution">
    <text evidence="14">The sequence shown here is derived from an EMBL/GenBank/DDBJ whole genome shotgun (WGS) entry which is preliminary data.</text>
</comment>
<feature type="signal peptide" evidence="12">
    <location>
        <begin position="1"/>
        <end position="17"/>
    </location>
</feature>
<evidence type="ECO:0000256" key="7">
    <source>
        <dbReference type="ARBA" id="ARBA00022801"/>
    </source>
</evidence>
<organism evidence="14 15">
    <name type="scientific">Clavelina lepadiformis</name>
    <name type="common">Light-bulb sea squirt</name>
    <name type="synonym">Ascidia lepadiformis</name>
    <dbReference type="NCBI Taxonomy" id="159417"/>
    <lineage>
        <taxon>Eukaryota</taxon>
        <taxon>Metazoa</taxon>
        <taxon>Chordata</taxon>
        <taxon>Tunicata</taxon>
        <taxon>Ascidiacea</taxon>
        <taxon>Aplousobranchia</taxon>
        <taxon>Clavelinidae</taxon>
        <taxon>Clavelina</taxon>
    </lineage>
</organism>
<evidence type="ECO:0000256" key="8">
    <source>
        <dbReference type="ARBA" id="ARBA00022807"/>
    </source>
</evidence>
<dbReference type="PIRSF" id="PIRSF019663">
    <property type="entry name" value="Legumain"/>
    <property type="match status" value="1"/>
</dbReference>
<evidence type="ECO:0000256" key="5">
    <source>
        <dbReference type="ARBA" id="ARBA00022670"/>
    </source>
</evidence>
<dbReference type="PANTHER" id="PTHR12000:SF42">
    <property type="entry name" value="LEGUMAIN"/>
    <property type="match status" value="1"/>
</dbReference>
<accession>A0ABP0FDJ1</accession>
<keyword evidence="15" id="KW-1185">Reference proteome</keyword>
<dbReference type="PIRSF" id="PIRSF500139">
    <property type="entry name" value="AE"/>
    <property type="match status" value="1"/>
</dbReference>
<keyword evidence="7" id="KW-0378">Hydrolase</keyword>
<dbReference type="CDD" id="cd21115">
    <property type="entry name" value="legumain_C"/>
    <property type="match status" value="1"/>
</dbReference>
<evidence type="ECO:0000256" key="9">
    <source>
        <dbReference type="ARBA" id="ARBA00030799"/>
    </source>
</evidence>
<evidence type="ECO:0000256" key="12">
    <source>
        <dbReference type="SAM" id="SignalP"/>
    </source>
</evidence>
<evidence type="ECO:0000259" key="13">
    <source>
        <dbReference type="Pfam" id="PF20985"/>
    </source>
</evidence>
<comment type="function">
    <text evidence="10">Has a strict specificity for hydrolysis of asparaginyl bonds. Can also cleave aspartyl bonds slowly, especially under acidic conditions. Involved in the processing of proteins for MHC class II antigen presentation in the lysosomal/endosomal system. Also involved in MHC class I antigen presentation in cross-presenting dendritic cells by mediating cleavage and maturation of Perforin-2 (MPEG1), thereby promoting antigen translocation in the cytosol. Required for normal lysosomal protein degradation in renal proximal tubules. Required for normal degradation of internalized EGFR. Plays a role in the regulation of cell proliferation via its role in EGFR degradation.</text>
</comment>
<dbReference type="InterPro" id="IPR048501">
    <property type="entry name" value="Legum_prodom"/>
</dbReference>
<sequence length="436" mass="49338">MKGSVAFILVFVALSQATFVQQFEKLNRARNNFDGKIWAVVVAGSNGYYNYRHQADTCHAYQVLRNHGIPDEQIVVMMYDDVANSEENPTPGILINHPNGPDVYKGVPKDYTGKDVTPENFLNVLTGNSRAMLGTGSGKVIKSGPNDHVFVYFADHGAPGLIAFPTSELYKNDLNNAIETMHQRKRYKQLVLYVEACESGSMFDNLLKTDINVFATTAANPSESSYACYFDEKRKTYLGDRYSVSWLEDSDNENIEMETLHKQYEVTKKKTNTSHVMQYGDTTISHEIVGFFQGEKPSALNNAPLPPIYDDVPSPDVPIHILQRKIELATSHDDKLKYKVLLEKEQEIRRRISWTVKTIAFHSTEGDKELTELTTLSKPSLNDMECYKAAVQEFDNTCFELDDFEYGYRQIFVLGNLCDAGIPVEKIMSSIRIICH</sequence>
<evidence type="ECO:0000256" key="4">
    <source>
        <dbReference type="ARBA" id="ARBA00021147"/>
    </source>
</evidence>
<keyword evidence="5" id="KW-0645">Protease</keyword>
<dbReference type="PRINTS" id="PR00776">
    <property type="entry name" value="HEMOGLOBNASE"/>
</dbReference>
<keyword evidence="8" id="KW-0788">Thiol protease</keyword>
<evidence type="ECO:0000313" key="15">
    <source>
        <dbReference type="Proteomes" id="UP001642483"/>
    </source>
</evidence>